<feature type="chain" id="PRO_5039341190" description="Transglycosylase SLT domain-containing protein" evidence="2">
    <location>
        <begin position="20"/>
        <end position="244"/>
    </location>
</feature>
<dbReference type="EMBL" id="BIFH01000030">
    <property type="protein sequence ID" value="GCD99012.1"/>
    <property type="molecule type" value="Genomic_DNA"/>
</dbReference>
<feature type="domain" description="Transglycosylase SLT" evidence="3">
    <location>
        <begin position="158"/>
        <end position="231"/>
    </location>
</feature>
<reference evidence="4 5" key="1">
    <citation type="submission" date="2018-12" db="EMBL/GenBank/DDBJ databases">
        <title>Draft genome sequence of Embleya hyalina NBRC 13850T.</title>
        <authorList>
            <person name="Komaki H."/>
            <person name="Hosoyama A."/>
            <person name="Kimura A."/>
            <person name="Ichikawa N."/>
            <person name="Tamura T."/>
        </authorList>
    </citation>
    <scope>NUCLEOTIDE SEQUENCE [LARGE SCALE GENOMIC DNA]</scope>
    <source>
        <strain evidence="4 5">NBRC 13850</strain>
    </source>
</reference>
<dbReference type="InterPro" id="IPR023346">
    <property type="entry name" value="Lysozyme-like_dom_sf"/>
</dbReference>
<feature type="compositionally biased region" description="Basic and acidic residues" evidence="1">
    <location>
        <begin position="110"/>
        <end position="143"/>
    </location>
</feature>
<dbReference type="Proteomes" id="UP000286931">
    <property type="component" value="Unassembled WGS sequence"/>
</dbReference>
<keyword evidence="5" id="KW-1185">Reference proteome</keyword>
<gene>
    <name evidence="4" type="ORF">EHYA_06724</name>
</gene>
<proteinExistence type="predicted"/>
<organism evidence="4 5">
    <name type="scientific">Embleya hyalina</name>
    <dbReference type="NCBI Taxonomy" id="516124"/>
    <lineage>
        <taxon>Bacteria</taxon>
        <taxon>Bacillati</taxon>
        <taxon>Actinomycetota</taxon>
        <taxon>Actinomycetes</taxon>
        <taxon>Kitasatosporales</taxon>
        <taxon>Streptomycetaceae</taxon>
        <taxon>Embleya</taxon>
    </lineage>
</organism>
<evidence type="ECO:0000256" key="2">
    <source>
        <dbReference type="SAM" id="SignalP"/>
    </source>
</evidence>
<feature type="region of interest" description="Disordered" evidence="1">
    <location>
        <begin position="110"/>
        <end position="148"/>
    </location>
</feature>
<dbReference type="Gene3D" id="1.10.530.10">
    <property type="match status" value="1"/>
</dbReference>
<protein>
    <recommendedName>
        <fullName evidence="3">Transglycosylase SLT domain-containing protein</fullName>
    </recommendedName>
</protein>
<sequence>MSRISVRGIAVASATAVTAVGAVVGFSGTGVSASADAQTADEASTTKLLEVPAAPAAQRLSTGITHQADAQTAAYDEAQRVQAEEAARVKAERDAADKAAAEKAAADKAAAEKAAAEKEAAQKEADRKAAAERAARSDNRGAVEKVSASAADAQAIAKSMMSASSYTCFSNIVERESGWRVDATNKSSGAYGLMQALPASKYATAGADWRTNPATQIKWGLSYMNERYGSPCQAWTFWQNHNWY</sequence>
<feature type="signal peptide" evidence="2">
    <location>
        <begin position="1"/>
        <end position="19"/>
    </location>
</feature>
<evidence type="ECO:0000313" key="5">
    <source>
        <dbReference type="Proteomes" id="UP000286931"/>
    </source>
</evidence>
<dbReference type="InterPro" id="IPR008258">
    <property type="entry name" value="Transglycosylase_SLT_dom_1"/>
</dbReference>
<accession>A0A401YWK9</accession>
<comment type="caution">
    <text evidence="4">The sequence shown here is derived from an EMBL/GenBank/DDBJ whole genome shotgun (WGS) entry which is preliminary data.</text>
</comment>
<dbReference type="Pfam" id="PF01464">
    <property type="entry name" value="SLT"/>
    <property type="match status" value="1"/>
</dbReference>
<keyword evidence="2" id="KW-0732">Signal</keyword>
<evidence type="ECO:0000259" key="3">
    <source>
        <dbReference type="Pfam" id="PF01464"/>
    </source>
</evidence>
<evidence type="ECO:0000256" key="1">
    <source>
        <dbReference type="SAM" id="MobiDB-lite"/>
    </source>
</evidence>
<evidence type="ECO:0000313" key="4">
    <source>
        <dbReference type="EMBL" id="GCD99012.1"/>
    </source>
</evidence>
<name>A0A401YWK9_9ACTN</name>
<dbReference type="AlphaFoldDB" id="A0A401YWK9"/>
<dbReference type="SUPFAM" id="SSF53955">
    <property type="entry name" value="Lysozyme-like"/>
    <property type="match status" value="1"/>
</dbReference>